<comment type="caution">
    <text evidence="2">The sequence shown here is derived from an EMBL/GenBank/DDBJ whole genome shotgun (WGS) entry which is preliminary data.</text>
</comment>
<dbReference type="EMBL" id="MU865317">
    <property type="protein sequence ID" value="KAK4228612.1"/>
    <property type="molecule type" value="Genomic_DNA"/>
</dbReference>
<feature type="compositionally biased region" description="Low complexity" evidence="1">
    <location>
        <begin position="182"/>
        <end position="192"/>
    </location>
</feature>
<evidence type="ECO:0000313" key="2">
    <source>
        <dbReference type="EMBL" id="KAK4228612.1"/>
    </source>
</evidence>
<dbReference type="Proteomes" id="UP001301958">
    <property type="component" value="Unassembled WGS sequence"/>
</dbReference>
<accession>A0AAN7BSE8</accession>
<sequence length="224" mass="23952">MIRLAETPQQYQGLSLASCGLLFLSTPHSGTDEGTWNDFLVELAKLSGAHHGRDFTKLLSAFNRESTDAKGRFGLLRPVPPFICVYETQRTLVKGLERVIVTPDSAGLNGQRAQPMSYADHRTICRFPHQNDSRFLQVLGWLDQIRRDLVEMRTAPRQQVLESEVDHVEVSVARAKGGDAQGGDSVSSDPGGSAQGGRAVGGKATALHGGRAVGGSAVGGDAMA</sequence>
<evidence type="ECO:0000256" key="1">
    <source>
        <dbReference type="SAM" id="MobiDB-lite"/>
    </source>
</evidence>
<gene>
    <name evidence="2" type="ORF">QBC38DRAFT_361571</name>
</gene>
<evidence type="ECO:0000313" key="3">
    <source>
        <dbReference type="Proteomes" id="UP001301958"/>
    </source>
</evidence>
<organism evidence="2 3">
    <name type="scientific">Podospora fimiseda</name>
    <dbReference type="NCBI Taxonomy" id="252190"/>
    <lineage>
        <taxon>Eukaryota</taxon>
        <taxon>Fungi</taxon>
        <taxon>Dikarya</taxon>
        <taxon>Ascomycota</taxon>
        <taxon>Pezizomycotina</taxon>
        <taxon>Sordariomycetes</taxon>
        <taxon>Sordariomycetidae</taxon>
        <taxon>Sordariales</taxon>
        <taxon>Podosporaceae</taxon>
        <taxon>Podospora</taxon>
    </lineage>
</organism>
<feature type="region of interest" description="Disordered" evidence="1">
    <location>
        <begin position="174"/>
        <end position="224"/>
    </location>
</feature>
<keyword evidence="3" id="KW-1185">Reference proteome</keyword>
<dbReference type="AlphaFoldDB" id="A0AAN7BSE8"/>
<reference evidence="2" key="2">
    <citation type="submission" date="2023-05" db="EMBL/GenBank/DDBJ databases">
        <authorList>
            <consortium name="Lawrence Berkeley National Laboratory"/>
            <person name="Steindorff A."/>
            <person name="Hensen N."/>
            <person name="Bonometti L."/>
            <person name="Westerberg I."/>
            <person name="Brannstrom I.O."/>
            <person name="Guillou S."/>
            <person name="Cros-Aarteil S."/>
            <person name="Calhoun S."/>
            <person name="Haridas S."/>
            <person name="Kuo A."/>
            <person name="Mondo S."/>
            <person name="Pangilinan J."/>
            <person name="Riley R."/>
            <person name="Labutti K."/>
            <person name="Andreopoulos B."/>
            <person name="Lipzen A."/>
            <person name="Chen C."/>
            <person name="Yanf M."/>
            <person name="Daum C."/>
            <person name="Ng V."/>
            <person name="Clum A."/>
            <person name="Ohm R."/>
            <person name="Martin F."/>
            <person name="Silar P."/>
            <person name="Natvig D."/>
            <person name="Lalanne C."/>
            <person name="Gautier V."/>
            <person name="Ament-Velasquez S.L."/>
            <person name="Kruys A."/>
            <person name="Hutchinson M.I."/>
            <person name="Powell A.J."/>
            <person name="Barry K."/>
            <person name="Miller A.N."/>
            <person name="Grigoriev I.V."/>
            <person name="Debuchy R."/>
            <person name="Gladieux P."/>
            <person name="Thoren M.H."/>
            <person name="Johannesson H."/>
        </authorList>
    </citation>
    <scope>NUCLEOTIDE SEQUENCE</scope>
    <source>
        <strain evidence="2">CBS 990.96</strain>
    </source>
</reference>
<reference evidence="2" key="1">
    <citation type="journal article" date="2023" name="Mol. Phylogenet. Evol.">
        <title>Genome-scale phylogeny and comparative genomics of the fungal order Sordariales.</title>
        <authorList>
            <person name="Hensen N."/>
            <person name="Bonometti L."/>
            <person name="Westerberg I."/>
            <person name="Brannstrom I.O."/>
            <person name="Guillou S."/>
            <person name="Cros-Aarteil S."/>
            <person name="Calhoun S."/>
            <person name="Haridas S."/>
            <person name="Kuo A."/>
            <person name="Mondo S."/>
            <person name="Pangilinan J."/>
            <person name="Riley R."/>
            <person name="LaButti K."/>
            <person name="Andreopoulos B."/>
            <person name="Lipzen A."/>
            <person name="Chen C."/>
            <person name="Yan M."/>
            <person name="Daum C."/>
            <person name="Ng V."/>
            <person name="Clum A."/>
            <person name="Steindorff A."/>
            <person name="Ohm R.A."/>
            <person name="Martin F."/>
            <person name="Silar P."/>
            <person name="Natvig D.O."/>
            <person name="Lalanne C."/>
            <person name="Gautier V."/>
            <person name="Ament-Velasquez S.L."/>
            <person name="Kruys A."/>
            <person name="Hutchinson M.I."/>
            <person name="Powell A.J."/>
            <person name="Barry K."/>
            <person name="Miller A.N."/>
            <person name="Grigoriev I.V."/>
            <person name="Debuchy R."/>
            <person name="Gladieux P."/>
            <person name="Hiltunen Thoren M."/>
            <person name="Johannesson H."/>
        </authorList>
    </citation>
    <scope>NUCLEOTIDE SEQUENCE</scope>
    <source>
        <strain evidence="2">CBS 990.96</strain>
    </source>
</reference>
<name>A0AAN7BSE8_9PEZI</name>
<proteinExistence type="predicted"/>
<protein>
    <submittedName>
        <fullName evidence="2">Uncharacterized protein</fullName>
    </submittedName>
</protein>
<dbReference type="PROSITE" id="PS51257">
    <property type="entry name" value="PROKAR_LIPOPROTEIN"/>
    <property type="match status" value="1"/>
</dbReference>